<dbReference type="Proteomes" id="UP001523262">
    <property type="component" value="Unassembled WGS sequence"/>
</dbReference>
<protein>
    <recommendedName>
        <fullName evidence="4">Pr6Pr family membrane protein</fullName>
    </recommendedName>
</protein>
<organism evidence="2 3">
    <name type="scientific">Neobacillus pocheonensis</name>
    <dbReference type="NCBI Taxonomy" id="363869"/>
    <lineage>
        <taxon>Bacteria</taxon>
        <taxon>Bacillati</taxon>
        <taxon>Bacillota</taxon>
        <taxon>Bacilli</taxon>
        <taxon>Bacillales</taxon>
        <taxon>Bacillaceae</taxon>
        <taxon>Neobacillus</taxon>
    </lineage>
</organism>
<comment type="caution">
    <text evidence="2">The sequence shown here is derived from an EMBL/GenBank/DDBJ whole genome shotgun (WGS) entry which is preliminary data.</text>
</comment>
<evidence type="ECO:0008006" key="4">
    <source>
        <dbReference type="Google" id="ProtNLM"/>
    </source>
</evidence>
<reference evidence="2 3" key="1">
    <citation type="submission" date="2022-06" db="EMBL/GenBank/DDBJ databases">
        <authorList>
            <person name="Jeon C.O."/>
        </authorList>
    </citation>
    <scope>NUCLEOTIDE SEQUENCE [LARGE SCALE GENOMIC DNA]</scope>
    <source>
        <strain evidence="2 3">KCTC 13943</strain>
    </source>
</reference>
<evidence type="ECO:0000256" key="1">
    <source>
        <dbReference type="SAM" id="Phobius"/>
    </source>
</evidence>
<accession>A0ABT0WFA5</accession>
<feature type="transmembrane region" description="Helical" evidence="1">
    <location>
        <begin position="121"/>
        <end position="143"/>
    </location>
</feature>
<gene>
    <name evidence="2" type="ORF">NDK43_25025</name>
</gene>
<keyword evidence="1" id="KW-0812">Transmembrane</keyword>
<feature type="transmembrane region" description="Helical" evidence="1">
    <location>
        <begin position="27"/>
        <end position="44"/>
    </location>
</feature>
<feature type="transmembrane region" description="Helical" evidence="1">
    <location>
        <begin position="64"/>
        <end position="84"/>
    </location>
</feature>
<sequence length="162" mass="19102">MIGLIIAIIVYNFIAFKTNKKLTGNQIIQIWTFTVAFQIIFDVIVDYKYHGYWYFTKAIDWQGIIPHLLLVPPVNIIFLNWYPFEKKITKQFAYLVTFVLAIVIYEAIAKLPNPWGYFHNGWWTLGYSAIVDPILLLILLGFYKWICQLEIKAVNKYRQNGD</sequence>
<proteinExistence type="predicted"/>
<dbReference type="EMBL" id="JAMQCR010000002">
    <property type="protein sequence ID" value="MCM2535005.1"/>
    <property type="molecule type" value="Genomic_DNA"/>
</dbReference>
<keyword evidence="3" id="KW-1185">Reference proteome</keyword>
<feature type="transmembrane region" description="Helical" evidence="1">
    <location>
        <begin position="91"/>
        <end position="109"/>
    </location>
</feature>
<evidence type="ECO:0000313" key="3">
    <source>
        <dbReference type="Proteomes" id="UP001523262"/>
    </source>
</evidence>
<evidence type="ECO:0000313" key="2">
    <source>
        <dbReference type="EMBL" id="MCM2535005.1"/>
    </source>
</evidence>
<keyword evidence="1" id="KW-1133">Transmembrane helix</keyword>
<keyword evidence="1" id="KW-0472">Membrane</keyword>
<name>A0ABT0WFA5_9BACI</name>